<dbReference type="GO" id="GO:0005829">
    <property type="term" value="C:cytosol"/>
    <property type="evidence" value="ECO:0007669"/>
    <property type="project" value="UniProtKB-ARBA"/>
</dbReference>
<dbReference type="InterPro" id="IPR018484">
    <property type="entry name" value="FGGY_N"/>
</dbReference>
<evidence type="ECO:0000256" key="2">
    <source>
        <dbReference type="ARBA" id="ARBA00009156"/>
    </source>
</evidence>
<dbReference type="Pfam" id="PF00370">
    <property type="entry name" value="FGGY_N"/>
    <property type="match status" value="1"/>
</dbReference>
<comment type="catalytic activity">
    <reaction evidence="10">
        <text>glycerol + ATP = sn-glycerol 3-phosphate + ADP + H(+)</text>
        <dbReference type="Rhea" id="RHEA:21644"/>
        <dbReference type="ChEBI" id="CHEBI:15378"/>
        <dbReference type="ChEBI" id="CHEBI:17754"/>
        <dbReference type="ChEBI" id="CHEBI:30616"/>
        <dbReference type="ChEBI" id="CHEBI:57597"/>
        <dbReference type="ChEBI" id="CHEBI:456216"/>
        <dbReference type="EC" id="2.7.1.30"/>
    </reaction>
</comment>
<dbReference type="AlphaFoldDB" id="A0A3B0RU90"/>
<dbReference type="Gene3D" id="3.30.420.40">
    <property type="match status" value="2"/>
</dbReference>
<comment type="similarity">
    <text evidence="2">Belongs to the FGGY kinase family.</text>
</comment>
<dbReference type="Pfam" id="PF02782">
    <property type="entry name" value="FGGY_C"/>
    <property type="match status" value="1"/>
</dbReference>
<dbReference type="GO" id="GO:0004370">
    <property type="term" value="F:glycerol kinase activity"/>
    <property type="evidence" value="ECO:0007669"/>
    <property type="project" value="UniProtKB-EC"/>
</dbReference>
<evidence type="ECO:0000259" key="12">
    <source>
        <dbReference type="Pfam" id="PF02782"/>
    </source>
</evidence>
<dbReference type="GO" id="GO:0019563">
    <property type="term" value="P:glycerol catabolic process"/>
    <property type="evidence" value="ECO:0007669"/>
    <property type="project" value="TreeGrafter"/>
</dbReference>
<evidence type="ECO:0000259" key="11">
    <source>
        <dbReference type="Pfam" id="PF00370"/>
    </source>
</evidence>
<dbReference type="FunFam" id="3.30.420.40:FF:000008">
    <property type="entry name" value="Glycerol kinase"/>
    <property type="match status" value="1"/>
</dbReference>
<dbReference type="NCBIfam" id="TIGR01311">
    <property type="entry name" value="glycerol_kin"/>
    <property type="match status" value="1"/>
</dbReference>
<dbReference type="CDD" id="cd07786">
    <property type="entry name" value="FGGY_EcGK_like"/>
    <property type="match status" value="1"/>
</dbReference>
<dbReference type="EMBL" id="UOED01000103">
    <property type="protein sequence ID" value="VAV95757.1"/>
    <property type="molecule type" value="Genomic_DNA"/>
</dbReference>
<keyword evidence="6 13" id="KW-0418">Kinase</keyword>
<evidence type="ECO:0000256" key="6">
    <source>
        <dbReference type="ARBA" id="ARBA00022777"/>
    </source>
</evidence>
<dbReference type="InterPro" id="IPR018483">
    <property type="entry name" value="Carb_kinase_FGGY_CS"/>
</dbReference>
<keyword evidence="7" id="KW-0319">Glycerol metabolism</keyword>
<feature type="domain" description="Carbohydrate kinase FGGY C-terminal" evidence="12">
    <location>
        <begin position="257"/>
        <end position="445"/>
    </location>
</feature>
<dbReference type="PANTHER" id="PTHR10196:SF78">
    <property type="entry name" value="GLYCEROL KINASE"/>
    <property type="match status" value="1"/>
</dbReference>
<accession>A0A3B0RU90</accession>
<organism evidence="13">
    <name type="scientific">hydrothermal vent metagenome</name>
    <dbReference type="NCBI Taxonomy" id="652676"/>
    <lineage>
        <taxon>unclassified sequences</taxon>
        <taxon>metagenomes</taxon>
        <taxon>ecological metagenomes</taxon>
    </lineage>
</organism>
<evidence type="ECO:0000256" key="7">
    <source>
        <dbReference type="ARBA" id="ARBA00022798"/>
    </source>
</evidence>
<keyword evidence="5" id="KW-0547">Nucleotide-binding</keyword>
<dbReference type="InterPro" id="IPR005999">
    <property type="entry name" value="Glycerol_kin"/>
</dbReference>
<keyword evidence="4 13" id="KW-0808">Transferase</keyword>
<reference evidence="13" key="1">
    <citation type="submission" date="2018-06" db="EMBL/GenBank/DDBJ databases">
        <authorList>
            <person name="Zhirakovskaya E."/>
        </authorList>
    </citation>
    <scope>NUCLEOTIDE SEQUENCE</scope>
</reference>
<dbReference type="PANTHER" id="PTHR10196">
    <property type="entry name" value="SUGAR KINASE"/>
    <property type="match status" value="1"/>
</dbReference>
<evidence type="ECO:0000256" key="4">
    <source>
        <dbReference type="ARBA" id="ARBA00022679"/>
    </source>
</evidence>
<evidence type="ECO:0000256" key="3">
    <source>
        <dbReference type="ARBA" id="ARBA00012099"/>
    </source>
</evidence>
<proteinExistence type="inferred from homology"/>
<dbReference type="EC" id="2.7.1.30" evidence="3"/>
<evidence type="ECO:0000256" key="8">
    <source>
        <dbReference type="ARBA" id="ARBA00022840"/>
    </source>
</evidence>
<comment type="pathway">
    <text evidence="1">Polyol metabolism; glycerol degradation via glycerol kinase pathway; sn-glycerol 3-phosphate from glycerol: step 1/1.</text>
</comment>
<dbReference type="InterPro" id="IPR000577">
    <property type="entry name" value="Carb_kinase_FGGY"/>
</dbReference>
<name>A0A3B0RU90_9ZZZZ</name>
<evidence type="ECO:0000256" key="5">
    <source>
        <dbReference type="ARBA" id="ARBA00022741"/>
    </source>
</evidence>
<gene>
    <name evidence="13" type="ORF">MNBD_ALPHA02-181</name>
</gene>
<dbReference type="PIRSF" id="PIRSF000538">
    <property type="entry name" value="GlpK"/>
    <property type="match status" value="1"/>
</dbReference>
<dbReference type="InterPro" id="IPR043129">
    <property type="entry name" value="ATPase_NBD"/>
</dbReference>
<dbReference type="GO" id="GO:0005524">
    <property type="term" value="F:ATP binding"/>
    <property type="evidence" value="ECO:0007669"/>
    <property type="project" value="UniProtKB-KW"/>
</dbReference>
<dbReference type="PROSITE" id="PS00933">
    <property type="entry name" value="FGGY_KINASES_1"/>
    <property type="match status" value="1"/>
</dbReference>
<sequence length="494" mass="53619">MTEYLLAIDQGTTSSRAMVFDDQGQVMASAQQEFPQYFPQGGWVEHDGMEILRSVKNMLSQVMANLPDGVFPTAMGITNQRETTLIWDRDSGVPIYPAIVWQDRRTTKLCQKMKQDGLEEMVSEKTGLLLDPYFSATKVKWILDNVAGARGRAEKGELAFGTVDSFLLWHLTEGRVHGTDVSNAARTMLFNIRDMAWDPDLLRLFDIPESLLPQVKASDHYFGDMTLLGQAIPVTAIAGDQQAALIGQNCFSPGQIKCTYGTGGFIMMNVGSKIIRSQNRLLTTVAYEIQGKVSYALEGSFFCAGSAVQWLRDGLKIITHARETEALARSVDSTGGVYMVPAFTGLGAPHWNPAARGSLLGLTRATGRAEIARAALESVGYQTADLLEAMIQDTGISCGDLRVDGGMAANGWLLQFLADIMQVGVVCAQVAETTAYGISRLAGIGAGVFGGLDELSVGARKCNFKMPGMAVDHAMSLRKNWNNAVKSTCYYSKG</sequence>
<dbReference type="GO" id="GO:0006072">
    <property type="term" value="P:glycerol-3-phosphate metabolic process"/>
    <property type="evidence" value="ECO:0007669"/>
    <property type="project" value="InterPro"/>
</dbReference>
<feature type="domain" description="Carbohydrate kinase FGGY N-terminal" evidence="11">
    <location>
        <begin position="4"/>
        <end position="247"/>
    </location>
</feature>
<dbReference type="NCBIfam" id="NF000756">
    <property type="entry name" value="PRK00047.1"/>
    <property type="match status" value="1"/>
</dbReference>
<dbReference type="InterPro" id="IPR018485">
    <property type="entry name" value="FGGY_C"/>
</dbReference>
<dbReference type="FunFam" id="3.30.420.40:FF:000007">
    <property type="entry name" value="Glycerol kinase"/>
    <property type="match status" value="1"/>
</dbReference>
<evidence type="ECO:0000256" key="9">
    <source>
        <dbReference type="ARBA" id="ARBA00043149"/>
    </source>
</evidence>
<protein>
    <recommendedName>
        <fullName evidence="3">glycerol kinase</fullName>
        <ecNumber evidence="3">2.7.1.30</ecNumber>
    </recommendedName>
    <alternativeName>
        <fullName evidence="9">ATP:glycerol 3-phosphotransferase</fullName>
    </alternativeName>
</protein>
<evidence type="ECO:0000313" key="13">
    <source>
        <dbReference type="EMBL" id="VAV95757.1"/>
    </source>
</evidence>
<evidence type="ECO:0000256" key="1">
    <source>
        <dbReference type="ARBA" id="ARBA00005190"/>
    </source>
</evidence>
<keyword evidence="8" id="KW-0067">ATP-binding</keyword>
<dbReference type="SUPFAM" id="SSF53067">
    <property type="entry name" value="Actin-like ATPase domain"/>
    <property type="match status" value="2"/>
</dbReference>
<evidence type="ECO:0000256" key="10">
    <source>
        <dbReference type="ARBA" id="ARBA00052101"/>
    </source>
</evidence>
<dbReference type="PROSITE" id="PS00445">
    <property type="entry name" value="FGGY_KINASES_2"/>
    <property type="match status" value="1"/>
</dbReference>